<feature type="chain" id="PRO_5016102193" evidence="1">
    <location>
        <begin position="24"/>
        <end position="287"/>
    </location>
</feature>
<organism evidence="3 4">
    <name type="scientific">Chelatococcus asaccharovorans</name>
    <dbReference type="NCBI Taxonomy" id="28210"/>
    <lineage>
        <taxon>Bacteria</taxon>
        <taxon>Pseudomonadati</taxon>
        <taxon>Pseudomonadota</taxon>
        <taxon>Alphaproteobacteria</taxon>
        <taxon>Hyphomicrobiales</taxon>
        <taxon>Chelatococcaceae</taxon>
        <taxon>Chelatococcus</taxon>
    </lineage>
</organism>
<dbReference type="RefSeq" id="WP_170147338.1">
    <property type="nucleotide sequence ID" value="NZ_JAHBRY010000001.1"/>
</dbReference>
<evidence type="ECO:0000313" key="3">
    <source>
        <dbReference type="EMBL" id="PXW56476.1"/>
    </source>
</evidence>
<keyword evidence="1" id="KW-0732">Signal</keyword>
<feature type="signal peptide" evidence="1">
    <location>
        <begin position="1"/>
        <end position="23"/>
    </location>
</feature>
<protein>
    <submittedName>
        <fullName evidence="3">DsbC/DsbD-like thiol-disulfide interchange protein</fullName>
    </submittedName>
</protein>
<evidence type="ECO:0000259" key="2">
    <source>
        <dbReference type="Pfam" id="PF11412"/>
    </source>
</evidence>
<dbReference type="Pfam" id="PF11412">
    <property type="entry name" value="DsbD_N"/>
    <property type="match status" value="1"/>
</dbReference>
<dbReference type="AlphaFoldDB" id="A0A2V3U1W5"/>
<dbReference type="Proteomes" id="UP000248021">
    <property type="component" value="Unassembled WGS sequence"/>
</dbReference>
<name>A0A2V3U1W5_9HYPH</name>
<reference evidence="3 4" key="1">
    <citation type="submission" date="2018-05" db="EMBL/GenBank/DDBJ databases">
        <title>Genomic Encyclopedia of Type Strains, Phase IV (KMG-IV): sequencing the most valuable type-strain genomes for metagenomic binning, comparative biology and taxonomic classification.</title>
        <authorList>
            <person name="Goeker M."/>
        </authorList>
    </citation>
    <scope>NUCLEOTIDE SEQUENCE [LARGE SCALE GENOMIC DNA]</scope>
    <source>
        <strain evidence="3 4">DSM 6462</strain>
    </source>
</reference>
<evidence type="ECO:0000313" key="4">
    <source>
        <dbReference type="Proteomes" id="UP000248021"/>
    </source>
</evidence>
<feature type="domain" description="Thiol:disulfide interchange protein DsbD N-terminal" evidence="2">
    <location>
        <begin position="50"/>
        <end position="155"/>
    </location>
</feature>
<comment type="caution">
    <text evidence="3">The sequence shown here is derived from an EMBL/GenBank/DDBJ whole genome shotgun (WGS) entry which is preliminary data.</text>
</comment>
<evidence type="ECO:0000256" key="1">
    <source>
        <dbReference type="SAM" id="SignalP"/>
    </source>
</evidence>
<dbReference type="InterPro" id="IPR028250">
    <property type="entry name" value="DsbDN"/>
</dbReference>
<accession>A0A2V3U1W5</accession>
<dbReference type="EMBL" id="QJJK01000008">
    <property type="protein sequence ID" value="PXW56476.1"/>
    <property type="molecule type" value="Genomic_DNA"/>
</dbReference>
<sequence>MSRLAPLASASIVWVSLLASAMAEDAARQPVAKAPIHSTVRLDPVSISPDSPNREVIVEITLQPGYKTYWRTPGDSGVPPTFDWSKSDNLGSVTVKWPAPKWFFDGSGYAIGYGGRTRFPVSVVAQDKDKPLLLKLNLDYAVCKEICIPAKAEASLRLPAATEAVSLPLVEPFKGNIPRRVGLGEAVDGIAIAAVEGPVDALVVRVRVPQEAAEATDSRLFVEGPEGWLFGKPEREVLEGGELRFNVPLSDKPKHISATKIPLLMTFAAAGRSIEVVSDLDVGAIAR</sequence>
<proteinExistence type="predicted"/>
<keyword evidence="4" id="KW-1185">Reference proteome</keyword>
<gene>
    <name evidence="3" type="ORF">C7450_108226</name>
</gene>